<dbReference type="PANTHER" id="PTHR12243:SF67">
    <property type="entry name" value="COREPRESSOR OF PANGOLIN, ISOFORM A-RELATED"/>
    <property type="match status" value="1"/>
</dbReference>
<proteinExistence type="predicted"/>
<reference evidence="2 3" key="1">
    <citation type="journal article" date="2021" name="BMC Biol.">
        <title>Horizontally acquired antibacterial genes associated with adaptive radiation of ladybird beetles.</title>
        <authorList>
            <person name="Li H.S."/>
            <person name="Tang X.F."/>
            <person name="Huang Y.H."/>
            <person name="Xu Z.Y."/>
            <person name="Chen M.L."/>
            <person name="Du X.Y."/>
            <person name="Qiu B.Y."/>
            <person name="Chen P.T."/>
            <person name="Zhang W."/>
            <person name="Slipinski A."/>
            <person name="Escalona H.E."/>
            <person name="Waterhouse R.M."/>
            <person name="Zwick A."/>
            <person name="Pang H."/>
        </authorList>
    </citation>
    <scope>NUCLEOTIDE SEQUENCE [LARGE SCALE GENOMIC DNA]</scope>
    <source>
        <strain evidence="2">SYSU2018</strain>
    </source>
</reference>
<dbReference type="AlphaFoldDB" id="A0ABD2NCF2"/>
<dbReference type="SMART" id="SM00595">
    <property type="entry name" value="MADF"/>
    <property type="match status" value="1"/>
</dbReference>
<organism evidence="2 3">
    <name type="scientific">Cryptolaemus montrouzieri</name>
    <dbReference type="NCBI Taxonomy" id="559131"/>
    <lineage>
        <taxon>Eukaryota</taxon>
        <taxon>Metazoa</taxon>
        <taxon>Ecdysozoa</taxon>
        <taxon>Arthropoda</taxon>
        <taxon>Hexapoda</taxon>
        <taxon>Insecta</taxon>
        <taxon>Pterygota</taxon>
        <taxon>Neoptera</taxon>
        <taxon>Endopterygota</taxon>
        <taxon>Coleoptera</taxon>
        <taxon>Polyphaga</taxon>
        <taxon>Cucujiformia</taxon>
        <taxon>Coccinelloidea</taxon>
        <taxon>Coccinellidae</taxon>
        <taxon>Scymninae</taxon>
        <taxon>Scymnini</taxon>
        <taxon>Cryptolaemus</taxon>
    </lineage>
</organism>
<dbReference type="Pfam" id="PF10545">
    <property type="entry name" value="MADF_DNA_bdg"/>
    <property type="match status" value="1"/>
</dbReference>
<protein>
    <recommendedName>
        <fullName evidence="1">MADF domain-containing protein</fullName>
    </recommendedName>
</protein>
<evidence type="ECO:0000313" key="2">
    <source>
        <dbReference type="EMBL" id="KAL3276423.1"/>
    </source>
</evidence>
<accession>A0ABD2NCF2</accession>
<dbReference type="Proteomes" id="UP001516400">
    <property type="component" value="Unassembled WGS sequence"/>
</dbReference>
<dbReference type="InterPro" id="IPR006578">
    <property type="entry name" value="MADF-dom"/>
</dbReference>
<dbReference type="PANTHER" id="PTHR12243">
    <property type="entry name" value="MADF DOMAIN TRANSCRIPTION FACTOR"/>
    <property type="match status" value="1"/>
</dbReference>
<gene>
    <name evidence="2" type="ORF">HHI36_011808</name>
</gene>
<feature type="domain" description="MADF" evidence="1">
    <location>
        <begin position="13"/>
        <end position="97"/>
    </location>
</feature>
<evidence type="ECO:0000259" key="1">
    <source>
        <dbReference type="PROSITE" id="PS51029"/>
    </source>
</evidence>
<dbReference type="EMBL" id="JABFTP020000103">
    <property type="protein sequence ID" value="KAL3276423.1"/>
    <property type="molecule type" value="Genomic_DNA"/>
</dbReference>
<evidence type="ECO:0000313" key="3">
    <source>
        <dbReference type="Proteomes" id="UP001516400"/>
    </source>
</evidence>
<comment type="caution">
    <text evidence="2">The sequence shown here is derived from an EMBL/GenBank/DDBJ whole genome shotgun (WGS) entry which is preliminary data.</text>
</comment>
<dbReference type="PROSITE" id="PS51029">
    <property type="entry name" value="MADF"/>
    <property type="match status" value="1"/>
</dbReference>
<dbReference type="InterPro" id="IPR039353">
    <property type="entry name" value="TF_Adf1"/>
</dbReference>
<keyword evidence="3" id="KW-1185">Reference proteome</keyword>
<name>A0ABD2NCF2_9CUCU</name>
<sequence>MPYDNQSNIDDYKLIGLVEHRPAIWSPGHTSYGNIGLRNKMWAEIGMALKVDPTICRNRWVNIRDNFRRSLKKNRDEFGQKTYKFYNELGFLKAVILDGPKSNNLNEIKDHTSSPIVIKVNKLEREGSSTTFKKRIISECSESSENSTEKRICNTESNVESKMVPSNTNVDAVDAFLAGLAPTLKSLSPYYLNLAKSKIFMTVQKFEMNMLLESQNQDISYQNNIHVENEDSDIELPASPLDIDDMLIDQKPRNLNT</sequence>
<dbReference type="InterPro" id="IPR004210">
    <property type="entry name" value="BESS_motif"/>
</dbReference>
<dbReference type="Pfam" id="PF02944">
    <property type="entry name" value="BESS"/>
    <property type="match status" value="1"/>
</dbReference>